<dbReference type="EMBL" id="CP051128">
    <property type="protein sequence ID" value="QIZ06473.1"/>
    <property type="molecule type" value="Genomic_DNA"/>
</dbReference>
<feature type="compositionally biased region" description="Gly residues" evidence="1">
    <location>
        <begin position="298"/>
        <end position="308"/>
    </location>
</feature>
<sequence length="321" mass="36605">MVAGIVTAALLLAGVATGVVVLAARNRPKLAKENIPEHLGMLTPVPVTPLLEKLDSALNSDYVEQVKQRFLQDNPKRTEDEFEWRLFELKRYLLLAAMLKETPMFSEEVDEVWHTMLLFTQKYQTFSERFVGKMLHHTPNTSPTPAPQERAFFDWVFSQLFTITEFSWKSWGSFFKYPIDKRVLQEFKEESNKWLINRYFKVNEDNRNKVEYLVRKMKQQVSDAEVMYQVDEKGQFAKQRRYGEMTNLSLVMVFFSYFYFDDYWKYASAYTYANAANYTSGCSTAIFCGTASDGSGHGDGGQGGGHDGGSSCSSCGSGCSS</sequence>
<reference evidence="2 3" key="2">
    <citation type="submission" date="2020-04" db="EMBL/GenBank/DDBJ databases">
        <authorList>
            <person name="Fomenkov A."/>
            <person name="Anton B.P."/>
            <person name="Roberts R.J."/>
        </authorList>
    </citation>
    <scope>NUCLEOTIDE SEQUENCE [LARGE SCALE GENOMIC DNA]</scope>
    <source>
        <strain evidence="2 3">S2</strain>
    </source>
</reference>
<organism evidence="2 3">
    <name type="scientific">Priestia megaterium</name>
    <name type="common">Bacillus megaterium</name>
    <dbReference type="NCBI Taxonomy" id="1404"/>
    <lineage>
        <taxon>Bacteria</taxon>
        <taxon>Bacillati</taxon>
        <taxon>Bacillota</taxon>
        <taxon>Bacilli</taxon>
        <taxon>Bacillales</taxon>
        <taxon>Bacillaceae</taxon>
        <taxon>Priestia</taxon>
    </lineage>
</organism>
<evidence type="ECO:0000256" key="1">
    <source>
        <dbReference type="SAM" id="MobiDB-lite"/>
    </source>
</evidence>
<protein>
    <submittedName>
        <fullName evidence="2">Uncharacterized protein</fullName>
    </submittedName>
</protein>
<dbReference type="AlphaFoldDB" id="A0A6H1NYW8"/>
<proteinExistence type="predicted"/>
<evidence type="ECO:0000313" key="3">
    <source>
        <dbReference type="Proteomes" id="UP000501868"/>
    </source>
</evidence>
<feature type="region of interest" description="Disordered" evidence="1">
    <location>
        <begin position="298"/>
        <end position="321"/>
    </location>
</feature>
<reference evidence="2 3" key="1">
    <citation type="submission" date="2020-04" db="EMBL/GenBank/DDBJ databases">
        <title>Genome-Wide Identification of 5-Methylcytosine Sites in Bacterial Genomes By High-Throughput Sequencing of MspJI Restriction Fragments.</title>
        <authorList>
            <person name="Wu V."/>
        </authorList>
    </citation>
    <scope>NUCLEOTIDE SEQUENCE [LARGE SCALE GENOMIC DNA]</scope>
    <source>
        <strain evidence="2 3">S2</strain>
    </source>
</reference>
<gene>
    <name evidence="2" type="ORF">HFZ78_06945</name>
</gene>
<feature type="compositionally biased region" description="Low complexity" evidence="1">
    <location>
        <begin position="309"/>
        <end position="321"/>
    </location>
</feature>
<evidence type="ECO:0000313" key="2">
    <source>
        <dbReference type="EMBL" id="QIZ06473.1"/>
    </source>
</evidence>
<name>A0A6H1NYW8_PRIMG</name>
<accession>A0A6H1NYW8</accession>
<dbReference type="Proteomes" id="UP000501868">
    <property type="component" value="Chromosome"/>
</dbReference>